<feature type="domain" description="Major facilitator superfamily (MFS) profile" evidence="6">
    <location>
        <begin position="1"/>
        <end position="463"/>
    </location>
</feature>
<feature type="transmembrane region" description="Helical" evidence="5">
    <location>
        <begin position="340"/>
        <end position="362"/>
    </location>
</feature>
<keyword evidence="7" id="KW-1185">Reference proteome</keyword>
<feature type="transmembrane region" description="Helical" evidence="5">
    <location>
        <begin position="196"/>
        <end position="216"/>
    </location>
</feature>
<dbReference type="SUPFAM" id="SSF103473">
    <property type="entry name" value="MFS general substrate transporter"/>
    <property type="match status" value="1"/>
</dbReference>
<comment type="subcellular location">
    <subcellularLocation>
        <location evidence="1">Membrane</location>
        <topology evidence="1">Multi-pass membrane protein</topology>
    </subcellularLocation>
</comment>
<keyword evidence="2 5" id="KW-0812">Transmembrane</keyword>
<feature type="transmembrane region" description="Helical" evidence="5">
    <location>
        <begin position="307"/>
        <end position="328"/>
    </location>
</feature>
<dbReference type="InterPro" id="IPR005828">
    <property type="entry name" value="MFS_sugar_transport-like"/>
</dbReference>
<proteinExistence type="predicted"/>
<feature type="transmembrane region" description="Helical" evidence="5">
    <location>
        <begin position="275"/>
        <end position="295"/>
    </location>
</feature>
<dbReference type="Gene3D" id="1.20.1250.20">
    <property type="entry name" value="MFS general substrate transporter like domains"/>
    <property type="match status" value="1"/>
</dbReference>
<keyword evidence="3 5" id="KW-1133">Transmembrane helix</keyword>
<evidence type="ECO:0000256" key="2">
    <source>
        <dbReference type="ARBA" id="ARBA00022692"/>
    </source>
</evidence>
<dbReference type="AlphaFoldDB" id="A0AAF3E7W0"/>
<evidence type="ECO:0000256" key="1">
    <source>
        <dbReference type="ARBA" id="ARBA00004141"/>
    </source>
</evidence>
<evidence type="ECO:0000256" key="5">
    <source>
        <dbReference type="SAM" id="Phobius"/>
    </source>
</evidence>
<accession>A0AAF3E7W0</accession>
<name>A0AAF3E7W0_9BILA</name>
<dbReference type="Proteomes" id="UP000887575">
    <property type="component" value="Unassembled WGS sequence"/>
</dbReference>
<dbReference type="WBParaSite" id="MBELARI_LOCUS10013">
    <property type="protein sequence ID" value="MBELARI_LOCUS10013"/>
    <property type="gene ID" value="MBELARI_LOCUS10013"/>
</dbReference>
<feature type="transmembrane region" description="Helical" evidence="5">
    <location>
        <begin position="80"/>
        <end position="101"/>
    </location>
</feature>
<dbReference type="InterPro" id="IPR036259">
    <property type="entry name" value="MFS_trans_sf"/>
</dbReference>
<organism evidence="7 8">
    <name type="scientific">Mesorhabditis belari</name>
    <dbReference type="NCBI Taxonomy" id="2138241"/>
    <lineage>
        <taxon>Eukaryota</taxon>
        <taxon>Metazoa</taxon>
        <taxon>Ecdysozoa</taxon>
        <taxon>Nematoda</taxon>
        <taxon>Chromadorea</taxon>
        <taxon>Rhabditida</taxon>
        <taxon>Rhabditina</taxon>
        <taxon>Rhabditomorpha</taxon>
        <taxon>Rhabditoidea</taxon>
        <taxon>Rhabditidae</taxon>
        <taxon>Mesorhabditinae</taxon>
        <taxon>Mesorhabditis</taxon>
    </lineage>
</organism>
<sequence length="493" mass="55550">MILWQFAMIFCTQQIFPVFYNYTPKRNCENFDIYANESSCSMSKKDECKALKDCEEIRLLKEPPFHSAVEEFDLFCDHKAYYATVVSTCQFLGVLFGTVIYGHLGDHFGRRMVSFLGITIGILFAMASGLSPSWPVLAVLRFIVGSSIACVLVVFYTFICELIQPNQRVFLRAFFNWGYARLIFTLICFICDHWRSAAIATAAVVIPVPLACLFILPESPKWLISKGKPKEAKIAAQKLQKFANEVTLFTEDLQRESSNQQHIYTMKDLLSDRKIAKRAAVLGILWFSTSLSAFGSDLNSRNLAGNFYANQFVSGAVTALAKIFIFIFDEKLPTFDRRKLYYIPQILMISCYASIMVLMIFVKEDDCDEDYWANWGVIILNIIGVSLIEITWDACYLVAVECFPTEIRTIGIGTCSLLARCGALLAPQMAYLSSVARWAPYGVVVSIGIFSLMIGFFFLPNTKGVDLGNVDAANDDFEKKNSPHRLKCDSPVL</sequence>
<evidence type="ECO:0000256" key="3">
    <source>
        <dbReference type="ARBA" id="ARBA00022989"/>
    </source>
</evidence>
<evidence type="ECO:0000313" key="8">
    <source>
        <dbReference type="WBParaSite" id="MBELARI_LOCUS10013"/>
    </source>
</evidence>
<feature type="transmembrane region" description="Helical" evidence="5">
    <location>
        <begin position="136"/>
        <end position="158"/>
    </location>
</feature>
<dbReference type="InterPro" id="IPR020846">
    <property type="entry name" value="MFS_dom"/>
</dbReference>
<dbReference type="GO" id="GO:0022857">
    <property type="term" value="F:transmembrane transporter activity"/>
    <property type="evidence" value="ECO:0007669"/>
    <property type="project" value="InterPro"/>
</dbReference>
<feature type="transmembrane region" description="Helical" evidence="5">
    <location>
        <begin position="113"/>
        <end position="130"/>
    </location>
</feature>
<evidence type="ECO:0000313" key="7">
    <source>
        <dbReference type="Proteomes" id="UP000887575"/>
    </source>
</evidence>
<feature type="transmembrane region" description="Helical" evidence="5">
    <location>
        <begin position="374"/>
        <end position="398"/>
    </location>
</feature>
<dbReference type="Pfam" id="PF00083">
    <property type="entry name" value="Sugar_tr"/>
    <property type="match status" value="1"/>
</dbReference>
<dbReference type="PANTHER" id="PTHR24064">
    <property type="entry name" value="SOLUTE CARRIER FAMILY 22 MEMBER"/>
    <property type="match status" value="1"/>
</dbReference>
<feature type="transmembrane region" description="Helical" evidence="5">
    <location>
        <begin position="438"/>
        <end position="459"/>
    </location>
</feature>
<evidence type="ECO:0000259" key="6">
    <source>
        <dbReference type="PROSITE" id="PS50850"/>
    </source>
</evidence>
<reference evidence="8" key="1">
    <citation type="submission" date="2024-02" db="UniProtKB">
        <authorList>
            <consortium name="WormBaseParasite"/>
        </authorList>
    </citation>
    <scope>IDENTIFICATION</scope>
</reference>
<feature type="transmembrane region" description="Helical" evidence="5">
    <location>
        <begin position="170"/>
        <end position="190"/>
    </location>
</feature>
<keyword evidence="4 5" id="KW-0472">Membrane</keyword>
<protein>
    <recommendedName>
        <fullName evidence="6">Major facilitator superfamily (MFS) profile domain-containing protein</fullName>
    </recommendedName>
</protein>
<dbReference type="PROSITE" id="PS50850">
    <property type="entry name" value="MFS"/>
    <property type="match status" value="1"/>
</dbReference>
<evidence type="ECO:0000256" key="4">
    <source>
        <dbReference type="ARBA" id="ARBA00023136"/>
    </source>
</evidence>
<dbReference type="GO" id="GO:0016020">
    <property type="term" value="C:membrane"/>
    <property type="evidence" value="ECO:0007669"/>
    <property type="project" value="UniProtKB-SubCell"/>
</dbReference>